<dbReference type="AlphaFoldDB" id="A0A657LNE7"/>
<protein>
    <submittedName>
        <fullName evidence="2">Rubrerythrin family protein</fullName>
    </submittedName>
</protein>
<dbReference type="InterPro" id="IPR012347">
    <property type="entry name" value="Ferritin-like"/>
</dbReference>
<dbReference type="RefSeq" id="WP_071835120.1">
    <property type="nucleotide sequence ID" value="NZ_LSRP01000121.1"/>
</dbReference>
<reference evidence="2 3" key="1">
    <citation type="submission" date="2016-02" db="EMBL/GenBank/DDBJ databases">
        <title>Genome sequencing of a beta-galactosidase producing bacteria Rhizobium sp. 59.</title>
        <authorList>
            <person name="Wang D."/>
            <person name="Kot W."/>
            <person name="Qin Y."/>
            <person name="Hansen L."/>
            <person name="Naqvi K."/>
            <person name="Rensing C."/>
        </authorList>
    </citation>
    <scope>NUCLEOTIDE SEQUENCE [LARGE SCALE GENOMIC DNA]</scope>
    <source>
        <strain evidence="2 3">59</strain>
    </source>
</reference>
<dbReference type="GO" id="GO:0046872">
    <property type="term" value="F:metal ion binding"/>
    <property type="evidence" value="ECO:0007669"/>
    <property type="project" value="InterPro"/>
</dbReference>
<dbReference type="InterPro" id="IPR003251">
    <property type="entry name" value="Rr_diiron-bd_dom"/>
</dbReference>
<feature type="domain" description="Rubrerythrin diiron-binding" evidence="1">
    <location>
        <begin position="17"/>
        <end position="76"/>
    </location>
</feature>
<evidence type="ECO:0000313" key="3">
    <source>
        <dbReference type="Proteomes" id="UP000182661"/>
    </source>
</evidence>
<dbReference type="SUPFAM" id="SSF47240">
    <property type="entry name" value="Ferritin-like"/>
    <property type="match status" value="1"/>
</dbReference>
<dbReference type="InterPro" id="IPR009078">
    <property type="entry name" value="Ferritin-like_SF"/>
</dbReference>
<evidence type="ECO:0000259" key="1">
    <source>
        <dbReference type="Pfam" id="PF02915"/>
    </source>
</evidence>
<proteinExistence type="predicted"/>
<dbReference type="Gene3D" id="1.20.1260.10">
    <property type="match status" value="1"/>
</dbReference>
<evidence type="ECO:0000313" key="2">
    <source>
        <dbReference type="EMBL" id="OJF91758.1"/>
    </source>
</evidence>
<dbReference type="OrthoDB" id="6057955at2"/>
<sequence>MPETTQQPWRVRSMPDLIALARAMEQDAVAGYRALASRMRDENRADLAAVFDRLVAEEQGHLEMVDRWSADTGGEIAAMPVLMPEASFDDEGAGVVAPELLSSYRAFSMAVRNEERAFVFWSYVAAHAPSHDMQIAAERMAKEELGHVATLRRERRLAFHAGRKAAPKAANVDLPMLEMQLNDHLERIAAMPMAGEKFRALAAAARHRAAAMKAIPFVGTPLLDNLPEPVSGQAVSLSEFLLDCYLDLAEREKKEQPRLQAQAFAGQLIDSLQQLRALPVP</sequence>
<dbReference type="CDD" id="cd01045">
    <property type="entry name" value="Ferritin_like_AB"/>
    <property type="match status" value="1"/>
</dbReference>
<organism evidence="2 3">
    <name type="scientific">Pararhizobium antarcticum</name>
    <dbReference type="NCBI Taxonomy" id="1798805"/>
    <lineage>
        <taxon>Bacteria</taxon>
        <taxon>Pseudomonadati</taxon>
        <taxon>Pseudomonadota</taxon>
        <taxon>Alphaproteobacteria</taxon>
        <taxon>Hyphomicrobiales</taxon>
        <taxon>Rhizobiaceae</taxon>
        <taxon>Rhizobium/Agrobacterium group</taxon>
        <taxon>Pararhizobium</taxon>
    </lineage>
</organism>
<accession>A0A657LNE7</accession>
<keyword evidence="3" id="KW-1185">Reference proteome</keyword>
<comment type="caution">
    <text evidence="2">The sequence shown here is derived from an EMBL/GenBank/DDBJ whole genome shotgun (WGS) entry which is preliminary data.</text>
</comment>
<dbReference type="GO" id="GO:0016491">
    <property type="term" value="F:oxidoreductase activity"/>
    <property type="evidence" value="ECO:0007669"/>
    <property type="project" value="InterPro"/>
</dbReference>
<dbReference type="Pfam" id="PF02915">
    <property type="entry name" value="Rubrerythrin"/>
    <property type="match status" value="1"/>
</dbReference>
<dbReference type="Proteomes" id="UP000182661">
    <property type="component" value="Unassembled WGS sequence"/>
</dbReference>
<name>A0A657LNE7_9HYPH</name>
<dbReference type="EMBL" id="LSRP01000121">
    <property type="protein sequence ID" value="OJF91758.1"/>
    <property type="molecule type" value="Genomic_DNA"/>
</dbReference>
<gene>
    <name evidence="2" type="ORF">AX760_22985</name>
</gene>